<reference evidence="1" key="1">
    <citation type="submission" date="2020-05" db="EMBL/GenBank/DDBJ databases">
        <authorList>
            <person name="Brown S."/>
            <person name="Huntemann M."/>
            <person name="Clum A."/>
            <person name="Spunde A."/>
            <person name="Palaniappan K."/>
            <person name="Ritter S."/>
            <person name="Mikhailova N."/>
            <person name="Chen I.-M."/>
            <person name="Stamatis D."/>
            <person name="Reddy T."/>
            <person name="O'Malley R."/>
            <person name="Daum C."/>
            <person name="Shapiro N."/>
            <person name="Ivanova N."/>
            <person name="Kyrpides N."/>
            <person name="Woyke T."/>
        </authorList>
    </citation>
    <scope>NUCLEOTIDE SEQUENCE</scope>
    <source>
        <strain evidence="1">DJ080</strain>
    </source>
</reference>
<gene>
    <name evidence="1" type="ORF">B0H41_002591</name>
</gene>
<name>A0AAX0B151_CLOBE</name>
<dbReference type="RefSeq" id="WP_173711037.1">
    <property type="nucleotide sequence ID" value="NZ_JABSWW010000001.1"/>
</dbReference>
<accession>A0AAX0B151</accession>
<dbReference type="Proteomes" id="UP001193748">
    <property type="component" value="Unassembled WGS sequence"/>
</dbReference>
<proteinExistence type="predicted"/>
<comment type="caution">
    <text evidence="1">The sequence shown here is derived from an EMBL/GenBank/DDBJ whole genome shotgun (WGS) entry which is preliminary data.</text>
</comment>
<reference evidence="1" key="2">
    <citation type="journal article" date="2022" name="Nat. Biotechnol.">
        <title>Carbon-negative production of acetone and isopropanol by gas fermentation at industrial pilot scale.</title>
        <authorList>
            <person name="Liew F.E."/>
            <person name="Nogle R."/>
            <person name="Abdalla T."/>
            <person name="Rasor B.J."/>
            <person name="Canter C."/>
            <person name="Jensen R.O."/>
            <person name="Wang L."/>
            <person name="Strutz J."/>
            <person name="Chirania P."/>
            <person name="De Tissera S."/>
            <person name="Mueller A.P."/>
            <person name="Ruan Z."/>
            <person name="Gao A."/>
            <person name="Tran L."/>
            <person name="Engle N.L."/>
            <person name="Bromley J.C."/>
            <person name="Daniell J."/>
            <person name="Conrado R."/>
            <person name="Tschaplinski T.J."/>
            <person name="Giannone R.J."/>
            <person name="Hettich R.L."/>
            <person name="Karim A.S."/>
            <person name="Simpson S.D."/>
            <person name="Brown S.D."/>
            <person name="Leang C."/>
            <person name="Jewett M.C."/>
            <person name="Kopke M."/>
        </authorList>
    </citation>
    <scope>NUCLEOTIDE SEQUENCE</scope>
    <source>
        <strain evidence="1">DJ080</strain>
    </source>
</reference>
<evidence type="ECO:0000313" key="2">
    <source>
        <dbReference type="Proteomes" id="UP001193748"/>
    </source>
</evidence>
<organism evidence="1 2">
    <name type="scientific">Clostridium beijerinckii</name>
    <name type="common">Clostridium MP</name>
    <dbReference type="NCBI Taxonomy" id="1520"/>
    <lineage>
        <taxon>Bacteria</taxon>
        <taxon>Bacillati</taxon>
        <taxon>Bacillota</taxon>
        <taxon>Clostridia</taxon>
        <taxon>Eubacteriales</taxon>
        <taxon>Clostridiaceae</taxon>
        <taxon>Clostridium</taxon>
    </lineage>
</organism>
<dbReference type="EMBL" id="JABSWW010000001">
    <property type="protein sequence ID" value="NRT88912.1"/>
    <property type="molecule type" value="Genomic_DNA"/>
</dbReference>
<sequence>MTEDVYKNINIAAKNIGAVLKETNFNIEEKKDLIATAARMILDNLKLI</sequence>
<protein>
    <submittedName>
        <fullName evidence="1">Uncharacterized protein</fullName>
    </submittedName>
</protein>
<dbReference type="AlphaFoldDB" id="A0AAX0B151"/>
<evidence type="ECO:0000313" key="1">
    <source>
        <dbReference type="EMBL" id="NRT88912.1"/>
    </source>
</evidence>